<evidence type="ECO:0000256" key="4">
    <source>
        <dbReference type="ARBA" id="ARBA00022692"/>
    </source>
</evidence>
<dbReference type="InterPro" id="IPR043429">
    <property type="entry name" value="ArtM/GltK/GlnP/TcyL/YhdX-like"/>
</dbReference>
<feature type="transmembrane region" description="Helical" evidence="8">
    <location>
        <begin position="111"/>
        <end position="131"/>
    </location>
</feature>
<dbReference type="PROSITE" id="PS50928">
    <property type="entry name" value="ABC_TM1"/>
    <property type="match status" value="1"/>
</dbReference>
<keyword evidence="5" id="KW-0029">Amino-acid transport</keyword>
<protein>
    <submittedName>
        <fullName evidence="10">ABC transporter, permease protein (Cluster 3, basic aa/glutamine/opines)</fullName>
    </submittedName>
</protein>
<evidence type="ECO:0000256" key="7">
    <source>
        <dbReference type="ARBA" id="ARBA00023136"/>
    </source>
</evidence>
<dbReference type="InterPro" id="IPR010065">
    <property type="entry name" value="AA_ABC_transptr_permease_3TM"/>
</dbReference>
<sequence length="245" mass="28142">MDAFWEWFRWLYDAHGIKLTIFYDEWDRNRFLLGIWTTIHLAFVCIVISILIGIAGAWAQMSHLVWVRRIMQGYIQFFRNTPPLIQLYFFYFAVDAALSTLFGVKGGVLDSYGWAVVSLSFFAGAFNVEIFRAGVEAVPKSTTEAAEALGYTRLQIYREVTLPLAFRVCLPALNNNLINLLKTTTVAYAIAAPETLYVANQIWSDEYNVLEMMNVVWVVYIVLVGVLVWLMHKWEKSIRIPGFGQ</sequence>
<feature type="transmembrane region" description="Helical" evidence="8">
    <location>
        <begin position="31"/>
        <end position="59"/>
    </location>
</feature>
<dbReference type="InterPro" id="IPR000515">
    <property type="entry name" value="MetI-like"/>
</dbReference>
<organism evidence="10">
    <name type="scientific">hydrothermal vent metagenome</name>
    <dbReference type="NCBI Taxonomy" id="652676"/>
    <lineage>
        <taxon>unclassified sequences</taxon>
        <taxon>metagenomes</taxon>
        <taxon>ecological metagenomes</taxon>
    </lineage>
</organism>
<dbReference type="Pfam" id="PF00528">
    <property type="entry name" value="BPD_transp_1"/>
    <property type="match status" value="1"/>
</dbReference>
<dbReference type="SUPFAM" id="SSF161098">
    <property type="entry name" value="MetI-like"/>
    <property type="match status" value="1"/>
</dbReference>
<keyword evidence="2" id="KW-0813">Transport</keyword>
<reference evidence="10" key="1">
    <citation type="submission" date="2018-06" db="EMBL/GenBank/DDBJ databases">
        <authorList>
            <person name="Zhirakovskaya E."/>
        </authorList>
    </citation>
    <scope>NUCLEOTIDE SEQUENCE</scope>
</reference>
<dbReference type="Gene3D" id="1.10.3720.10">
    <property type="entry name" value="MetI-like"/>
    <property type="match status" value="1"/>
</dbReference>
<dbReference type="GO" id="GO:0006865">
    <property type="term" value="P:amino acid transport"/>
    <property type="evidence" value="ECO:0007669"/>
    <property type="project" value="UniProtKB-KW"/>
</dbReference>
<evidence type="ECO:0000313" key="10">
    <source>
        <dbReference type="EMBL" id="VAW15977.1"/>
    </source>
</evidence>
<proteinExistence type="predicted"/>
<dbReference type="PANTHER" id="PTHR30614">
    <property type="entry name" value="MEMBRANE COMPONENT OF AMINO ACID ABC TRANSPORTER"/>
    <property type="match status" value="1"/>
</dbReference>
<evidence type="ECO:0000256" key="1">
    <source>
        <dbReference type="ARBA" id="ARBA00004651"/>
    </source>
</evidence>
<dbReference type="GO" id="GO:0043190">
    <property type="term" value="C:ATP-binding cassette (ABC) transporter complex"/>
    <property type="evidence" value="ECO:0007669"/>
    <property type="project" value="InterPro"/>
</dbReference>
<accession>A0A3B0TRD5</accession>
<feature type="domain" description="ABC transmembrane type-1" evidence="9">
    <location>
        <begin position="35"/>
        <end position="228"/>
    </location>
</feature>
<feature type="transmembrane region" description="Helical" evidence="8">
    <location>
        <begin position="85"/>
        <end position="104"/>
    </location>
</feature>
<keyword evidence="4 8" id="KW-0812">Transmembrane</keyword>
<keyword evidence="7 8" id="KW-0472">Membrane</keyword>
<keyword evidence="6 8" id="KW-1133">Transmembrane helix</keyword>
<dbReference type="NCBIfam" id="TIGR01726">
    <property type="entry name" value="HEQRo_perm_3TM"/>
    <property type="match status" value="1"/>
</dbReference>
<gene>
    <name evidence="10" type="ORF">MNBD_ALPHA09-1988</name>
</gene>
<dbReference type="AlphaFoldDB" id="A0A3B0TRD5"/>
<dbReference type="GO" id="GO:0022857">
    <property type="term" value="F:transmembrane transporter activity"/>
    <property type="evidence" value="ECO:0007669"/>
    <property type="project" value="InterPro"/>
</dbReference>
<evidence type="ECO:0000259" key="9">
    <source>
        <dbReference type="PROSITE" id="PS50928"/>
    </source>
</evidence>
<comment type="subcellular location">
    <subcellularLocation>
        <location evidence="1">Cell membrane</location>
        <topology evidence="1">Multi-pass membrane protein</topology>
    </subcellularLocation>
</comment>
<dbReference type="CDD" id="cd06261">
    <property type="entry name" value="TM_PBP2"/>
    <property type="match status" value="1"/>
</dbReference>
<dbReference type="EMBL" id="UOEM01000092">
    <property type="protein sequence ID" value="VAW15977.1"/>
    <property type="molecule type" value="Genomic_DNA"/>
</dbReference>
<evidence type="ECO:0000256" key="2">
    <source>
        <dbReference type="ARBA" id="ARBA00022448"/>
    </source>
</evidence>
<evidence type="ECO:0000256" key="3">
    <source>
        <dbReference type="ARBA" id="ARBA00022475"/>
    </source>
</evidence>
<evidence type="ECO:0000256" key="6">
    <source>
        <dbReference type="ARBA" id="ARBA00022989"/>
    </source>
</evidence>
<dbReference type="PANTHER" id="PTHR30614:SF0">
    <property type="entry name" value="L-CYSTINE TRANSPORT SYSTEM PERMEASE PROTEIN TCYL"/>
    <property type="match status" value="1"/>
</dbReference>
<keyword evidence="3" id="KW-1003">Cell membrane</keyword>
<name>A0A3B0TRD5_9ZZZZ</name>
<feature type="transmembrane region" description="Helical" evidence="8">
    <location>
        <begin position="212"/>
        <end position="231"/>
    </location>
</feature>
<evidence type="ECO:0000256" key="8">
    <source>
        <dbReference type="SAM" id="Phobius"/>
    </source>
</evidence>
<dbReference type="InterPro" id="IPR035906">
    <property type="entry name" value="MetI-like_sf"/>
</dbReference>
<evidence type="ECO:0000256" key="5">
    <source>
        <dbReference type="ARBA" id="ARBA00022970"/>
    </source>
</evidence>